<dbReference type="AlphaFoldDB" id="A0A6J5F6W5"/>
<organism evidence="1 2">
    <name type="scientific">Paraburkholderia humisilvae</name>
    <dbReference type="NCBI Taxonomy" id="627669"/>
    <lineage>
        <taxon>Bacteria</taxon>
        <taxon>Pseudomonadati</taxon>
        <taxon>Pseudomonadota</taxon>
        <taxon>Betaproteobacteria</taxon>
        <taxon>Burkholderiales</taxon>
        <taxon>Burkholderiaceae</taxon>
        <taxon>Paraburkholderia</taxon>
    </lineage>
</organism>
<name>A0A6J5F6W5_9BURK</name>
<reference evidence="1 2" key="1">
    <citation type="submission" date="2020-04" db="EMBL/GenBank/DDBJ databases">
        <authorList>
            <person name="De Canck E."/>
        </authorList>
    </citation>
    <scope>NUCLEOTIDE SEQUENCE [LARGE SCALE GENOMIC DNA]</scope>
    <source>
        <strain evidence="1 2">LMG 29542</strain>
    </source>
</reference>
<dbReference type="EMBL" id="CADIKH010000141">
    <property type="protein sequence ID" value="CAB3774630.1"/>
    <property type="molecule type" value="Genomic_DNA"/>
</dbReference>
<dbReference type="Proteomes" id="UP000494363">
    <property type="component" value="Unassembled WGS sequence"/>
</dbReference>
<gene>
    <name evidence="1" type="ORF">LMG29542_08008</name>
</gene>
<evidence type="ECO:0000313" key="1">
    <source>
        <dbReference type="EMBL" id="CAB3774630.1"/>
    </source>
</evidence>
<sequence length="166" mass="18115">MSGTKPSRPPAPRSRALLLPMPRNQASDLILRTRLFLERIRSGHIERGLVNHLAQVCIISGFVARAGHGRLGAETFDAVEQQLARLLLDFDETGRWGDVSDLLLDGLTQMVNEYDRMLGTIRLEILAKASDHLDRLVAISANAEPHCAESRTVPAPTRAGTTGVSA</sequence>
<protein>
    <recommendedName>
        <fullName evidence="3">Fis family transcriptional regulator</fullName>
    </recommendedName>
</protein>
<proteinExistence type="predicted"/>
<evidence type="ECO:0008006" key="3">
    <source>
        <dbReference type="Google" id="ProtNLM"/>
    </source>
</evidence>
<accession>A0A6J5F6W5</accession>
<keyword evidence="2" id="KW-1185">Reference proteome</keyword>
<evidence type="ECO:0000313" key="2">
    <source>
        <dbReference type="Proteomes" id="UP000494363"/>
    </source>
</evidence>